<dbReference type="PANTHER" id="PTHR47723:SF21">
    <property type="entry name" value="POLYNUCLEOTIDYL TRANSFERASE, RIBONUCLEASE H-LIKE SUPERFAMILY PROTEIN"/>
    <property type="match status" value="1"/>
</dbReference>
<dbReference type="InterPro" id="IPR002156">
    <property type="entry name" value="RNaseH_domain"/>
</dbReference>
<dbReference type="GO" id="GO:0004523">
    <property type="term" value="F:RNA-DNA hybrid ribonuclease activity"/>
    <property type="evidence" value="ECO:0007669"/>
    <property type="project" value="InterPro"/>
</dbReference>
<organism evidence="2 3">
    <name type="scientific">Heracleum sosnowskyi</name>
    <dbReference type="NCBI Taxonomy" id="360622"/>
    <lineage>
        <taxon>Eukaryota</taxon>
        <taxon>Viridiplantae</taxon>
        <taxon>Streptophyta</taxon>
        <taxon>Embryophyta</taxon>
        <taxon>Tracheophyta</taxon>
        <taxon>Spermatophyta</taxon>
        <taxon>Magnoliopsida</taxon>
        <taxon>eudicotyledons</taxon>
        <taxon>Gunneridae</taxon>
        <taxon>Pentapetalae</taxon>
        <taxon>asterids</taxon>
        <taxon>campanulids</taxon>
        <taxon>Apiales</taxon>
        <taxon>Apiaceae</taxon>
        <taxon>Apioideae</taxon>
        <taxon>apioid superclade</taxon>
        <taxon>Tordylieae</taxon>
        <taxon>Tordyliinae</taxon>
        <taxon>Heracleum</taxon>
    </lineage>
</organism>
<name>A0AAD8N4N3_9APIA</name>
<accession>A0AAD8N4N3</accession>
<dbReference type="Proteomes" id="UP001237642">
    <property type="component" value="Unassembled WGS sequence"/>
</dbReference>
<reference evidence="2" key="1">
    <citation type="submission" date="2023-02" db="EMBL/GenBank/DDBJ databases">
        <title>Genome of toxic invasive species Heracleum sosnowskyi carries increased number of genes despite the absence of recent whole-genome duplications.</title>
        <authorList>
            <person name="Schelkunov M."/>
            <person name="Shtratnikova V."/>
            <person name="Makarenko M."/>
            <person name="Klepikova A."/>
            <person name="Omelchenko D."/>
            <person name="Novikova G."/>
            <person name="Obukhova E."/>
            <person name="Bogdanov V."/>
            <person name="Penin A."/>
            <person name="Logacheva M."/>
        </authorList>
    </citation>
    <scope>NUCLEOTIDE SEQUENCE</scope>
    <source>
        <strain evidence="2">Hsosn_3</strain>
        <tissue evidence="2">Leaf</tissue>
    </source>
</reference>
<feature type="domain" description="RNase H type-1" evidence="1">
    <location>
        <begin position="3"/>
        <end position="86"/>
    </location>
</feature>
<evidence type="ECO:0000259" key="1">
    <source>
        <dbReference type="Pfam" id="PF13456"/>
    </source>
</evidence>
<gene>
    <name evidence="2" type="ORF">POM88_005684</name>
</gene>
<dbReference type="InterPro" id="IPR036397">
    <property type="entry name" value="RNaseH_sf"/>
</dbReference>
<dbReference type="PANTHER" id="PTHR47723">
    <property type="entry name" value="OS05G0353850 PROTEIN"/>
    <property type="match status" value="1"/>
</dbReference>
<keyword evidence="3" id="KW-1185">Reference proteome</keyword>
<comment type="caution">
    <text evidence="2">The sequence shown here is derived from an EMBL/GenBank/DDBJ whole genome shotgun (WGS) entry which is preliminary data.</text>
</comment>
<dbReference type="GO" id="GO:0003676">
    <property type="term" value="F:nucleic acid binding"/>
    <property type="evidence" value="ECO:0007669"/>
    <property type="project" value="InterPro"/>
</dbReference>
<sequence length="114" mass="12732">MACANYAEAAAASFGVQVAKQLGYRKVVLETDAMNEVSDLKYEKAGLSPLFLFYEDIHMLKRSLDSFQVRHVKRGGNTVAHLAARWDVSFSSDFFCTDLIPQSNMTLAEFDSVE</sequence>
<dbReference type="AlphaFoldDB" id="A0AAD8N4N3"/>
<dbReference type="InterPro" id="IPR053151">
    <property type="entry name" value="RNase_H-like"/>
</dbReference>
<reference evidence="2" key="2">
    <citation type="submission" date="2023-05" db="EMBL/GenBank/DDBJ databases">
        <authorList>
            <person name="Schelkunov M.I."/>
        </authorList>
    </citation>
    <scope>NUCLEOTIDE SEQUENCE</scope>
    <source>
        <strain evidence="2">Hsosn_3</strain>
        <tissue evidence="2">Leaf</tissue>
    </source>
</reference>
<dbReference type="EMBL" id="JAUIZM010000002">
    <property type="protein sequence ID" value="KAK1395821.1"/>
    <property type="molecule type" value="Genomic_DNA"/>
</dbReference>
<proteinExistence type="predicted"/>
<protein>
    <recommendedName>
        <fullName evidence="1">RNase H type-1 domain-containing protein</fullName>
    </recommendedName>
</protein>
<dbReference type="InterPro" id="IPR044730">
    <property type="entry name" value="RNase_H-like_dom_plant"/>
</dbReference>
<dbReference type="InterPro" id="IPR012337">
    <property type="entry name" value="RNaseH-like_sf"/>
</dbReference>
<evidence type="ECO:0000313" key="3">
    <source>
        <dbReference type="Proteomes" id="UP001237642"/>
    </source>
</evidence>
<dbReference type="Pfam" id="PF13456">
    <property type="entry name" value="RVT_3"/>
    <property type="match status" value="1"/>
</dbReference>
<dbReference type="Gene3D" id="3.30.420.10">
    <property type="entry name" value="Ribonuclease H-like superfamily/Ribonuclease H"/>
    <property type="match status" value="1"/>
</dbReference>
<dbReference type="CDD" id="cd06222">
    <property type="entry name" value="RNase_H_like"/>
    <property type="match status" value="1"/>
</dbReference>
<dbReference type="SUPFAM" id="SSF53098">
    <property type="entry name" value="Ribonuclease H-like"/>
    <property type="match status" value="1"/>
</dbReference>
<evidence type="ECO:0000313" key="2">
    <source>
        <dbReference type="EMBL" id="KAK1395821.1"/>
    </source>
</evidence>